<organism evidence="2 3">
    <name type="scientific">Paxillus rubicundulus Ve08.2h10</name>
    <dbReference type="NCBI Taxonomy" id="930991"/>
    <lineage>
        <taxon>Eukaryota</taxon>
        <taxon>Fungi</taxon>
        <taxon>Dikarya</taxon>
        <taxon>Basidiomycota</taxon>
        <taxon>Agaricomycotina</taxon>
        <taxon>Agaricomycetes</taxon>
        <taxon>Agaricomycetidae</taxon>
        <taxon>Boletales</taxon>
        <taxon>Paxilineae</taxon>
        <taxon>Paxillaceae</taxon>
        <taxon>Paxillus</taxon>
    </lineage>
</organism>
<dbReference type="HOGENOM" id="CLU_052398_1_0_1"/>
<reference evidence="2 3" key="1">
    <citation type="submission" date="2014-04" db="EMBL/GenBank/DDBJ databases">
        <authorList>
            <consortium name="DOE Joint Genome Institute"/>
            <person name="Kuo A."/>
            <person name="Kohler A."/>
            <person name="Jargeat P."/>
            <person name="Nagy L.G."/>
            <person name="Floudas D."/>
            <person name="Copeland A."/>
            <person name="Barry K.W."/>
            <person name="Cichocki N."/>
            <person name="Veneault-Fourrey C."/>
            <person name="LaButti K."/>
            <person name="Lindquist E.A."/>
            <person name="Lipzen A."/>
            <person name="Lundell T."/>
            <person name="Morin E."/>
            <person name="Murat C."/>
            <person name="Sun H."/>
            <person name="Tunlid A."/>
            <person name="Henrissat B."/>
            <person name="Grigoriev I.V."/>
            <person name="Hibbett D.S."/>
            <person name="Martin F."/>
            <person name="Nordberg H.P."/>
            <person name="Cantor M.N."/>
            <person name="Hua S.X."/>
        </authorList>
    </citation>
    <scope>NUCLEOTIDE SEQUENCE [LARGE SCALE GENOMIC DNA]</scope>
    <source>
        <strain evidence="2 3">Ve08.2h10</strain>
    </source>
</reference>
<keyword evidence="3" id="KW-1185">Reference proteome</keyword>
<dbReference type="OrthoDB" id="2688210at2759"/>
<dbReference type="InParanoid" id="A0A0D0DPY6"/>
<feature type="region of interest" description="Disordered" evidence="1">
    <location>
        <begin position="23"/>
        <end position="56"/>
    </location>
</feature>
<dbReference type="EMBL" id="KN825847">
    <property type="protein sequence ID" value="KIK81190.1"/>
    <property type="molecule type" value="Genomic_DNA"/>
</dbReference>
<proteinExistence type="predicted"/>
<accession>A0A0D0DPY6</accession>
<reference evidence="3" key="2">
    <citation type="submission" date="2015-01" db="EMBL/GenBank/DDBJ databases">
        <title>Evolutionary Origins and Diversification of the Mycorrhizal Mutualists.</title>
        <authorList>
            <consortium name="DOE Joint Genome Institute"/>
            <consortium name="Mycorrhizal Genomics Consortium"/>
            <person name="Kohler A."/>
            <person name="Kuo A."/>
            <person name="Nagy L.G."/>
            <person name="Floudas D."/>
            <person name="Copeland A."/>
            <person name="Barry K.W."/>
            <person name="Cichocki N."/>
            <person name="Veneault-Fourrey C."/>
            <person name="LaButti K."/>
            <person name="Lindquist E.A."/>
            <person name="Lipzen A."/>
            <person name="Lundell T."/>
            <person name="Morin E."/>
            <person name="Murat C."/>
            <person name="Riley R."/>
            <person name="Ohm R."/>
            <person name="Sun H."/>
            <person name="Tunlid A."/>
            <person name="Henrissat B."/>
            <person name="Grigoriev I.V."/>
            <person name="Hibbett D.S."/>
            <person name="Martin F."/>
        </authorList>
    </citation>
    <scope>NUCLEOTIDE SEQUENCE [LARGE SCALE GENOMIC DNA]</scope>
    <source>
        <strain evidence="3">Ve08.2h10</strain>
    </source>
</reference>
<dbReference type="AlphaFoldDB" id="A0A0D0DPY6"/>
<evidence type="ECO:0000256" key="1">
    <source>
        <dbReference type="SAM" id="MobiDB-lite"/>
    </source>
</evidence>
<dbReference type="Proteomes" id="UP000054538">
    <property type="component" value="Unassembled WGS sequence"/>
</dbReference>
<name>A0A0D0DPY6_9AGAM</name>
<evidence type="ECO:0000313" key="2">
    <source>
        <dbReference type="EMBL" id="KIK81190.1"/>
    </source>
</evidence>
<feature type="compositionally biased region" description="Acidic residues" evidence="1">
    <location>
        <begin position="37"/>
        <end position="48"/>
    </location>
</feature>
<sequence length="358" mass="40229">MADPSLEVCPNFAGDAFAPIHEAWADEEAERERREQEEEETCLVEEELEHERREGEKMNDFDEATSISSVIVPCPSQYTLQKLSSFDHVDLWYFSPAGCTEASKYNRSNVDETLGISKVDDILTLCLVAAVKASRNSLEDHDLPFEVFLQAKNNLLFYAKKASWPAKHLDTLAEFFWNIETHPMRSNPNGNSTVLTYASRVRHSWHDDLKANRASNISIINEELMKNISWEINAKVSEDCAQKASFPLNTSLTHPTNLFLSSYFAPLCTHHGGLAHLLHRASFHYHGTLAHPTHPRHICPTNECVSSSVSTLTPSALWVIPGTFAIHRLPPTAGVTVRHLRLSIYTLLPGLLYCLHAA</sequence>
<protein>
    <submittedName>
        <fullName evidence="2">Uncharacterized protein</fullName>
    </submittedName>
</protein>
<gene>
    <name evidence="2" type="ORF">PAXRUDRAFT_15374</name>
</gene>
<evidence type="ECO:0000313" key="3">
    <source>
        <dbReference type="Proteomes" id="UP000054538"/>
    </source>
</evidence>